<evidence type="ECO:0008006" key="3">
    <source>
        <dbReference type="Google" id="ProtNLM"/>
    </source>
</evidence>
<gene>
    <name evidence="1" type="ORF">SAMN06296429_102137</name>
</gene>
<organism evidence="1 2">
    <name type="scientific">Janibacter indicus</name>
    <dbReference type="NCBI Taxonomy" id="857417"/>
    <lineage>
        <taxon>Bacteria</taxon>
        <taxon>Bacillati</taxon>
        <taxon>Actinomycetota</taxon>
        <taxon>Actinomycetes</taxon>
        <taxon>Micrococcales</taxon>
        <taxon>Intrasporangiaceae</taxon>
        <taxon>Janibacter</taxon>
    </lineage>
</organism>
<evidence type="ECO:0000313" key="1">
    <source>
        <dbReference type="EMBL" id="SMC36753.1"/>
    </source>
</evidence>
<dbReference type="EMBL" id="FWXN01000002">
    <property type="protein sequence ID" value="SMC36753.1"/>
    <property type="molecule type" value="Genomic_DNA"/>
</dbReference>
<dbReference type="AlphaFoldDB" id="A0A1W1YKV3"/>
<name>A0A1W1YKV3_9MICO</name>
<reference evidence="1 2" key="1">
    <citation type="submission" date="2017-04" db="EMBL/GenBank/DDBJ databases">
        <authorList>
            <person name="Afonso C.L."/>
            <person name="Miller P.J."/>
            <person name="Scott M.A."/>
            <person name="Spackman E."/>
            <person name="Goraichik I."/>
            <person name="Dimitrov K.M."/>
            <person name="Suarez D.L."/>
            <person name="Swayne D.E."/>
        </authorList>
    </citation>
    <scope>NUCLEOTIDE SEQUENCE [LARGE SCALE GENOMIC DNA]</scope>
    <source>
        <strain evidence="1 2">CGMCC 1.12511</strain>
    </source>
</reference>
<dbReference type="Gene3D" id="3.40.630.30">
    <property type="match status" value="1"/>
</dbReference>
<dbReference type="OrthoDB" id="342444at2"/>
<proteinExistence type="predicted"/>
<dbReference type="RefSeq" id="WP_084449704.1">
    <property type="nucleotide sequence ID" value="NZ_FWXN01000002.1"/>
</dbReference>
<accession>A0A1W1YKV3</accession>
<dbReference type="Proteomes" id="UP000192634">
    <property type="component" value="Unassembled WGS sequence"/>
</dbReference>
<protein>
    <recommendedName>
        <fullName evidence="3">N-acetyltransferase domain-containing protein</fullName>
    </recommendedName>
</protein>
<sequence>MQTHSLAERPDLVDAFWSIAGDWPTFMLQDPTSDRAYEAAVDAFPQLHLVVMEGEAAVARLHAVPFGHGLADLPARGWDAAMQEAEWLAAKGEAPDLSTVSLIEARVAVDRRGEGLSGALLAEARRRYAALGCRDLFGPVRPTRKWLEPRTAADEYARRVREDGLPVDPWLRAHVRLGGRIVQVAPLSMTIPGTLAQWREWTGLSFDTDGSVEVEGGLAPVHVDLANDHAVYVEPNVWVRHDLRAAPAGP</sequence>
<evidence type="ECO:0000313" key="2">
    <source>
        <dbReference type="Proteomes" id="UP000192634"/>
    </source>
</evidence>